<proteinExistence type="predicted"/>
<evidence type="ECO:0008006" key="3">
    <source>
        <dbReference type="Google" id="ProtNLM"/>
    </source>
</evidence>
<keyword evidence="2" id="KW-1185">Reference proteome</keyword>
<gene>
    <name evidence="1" type="primary">B7P43_G17995</name>
    <name evidence="1" type="ORF">TNCV_3699441</name>
</gene>
<sequence>MEVLIRSPAACEVRSVIKFLNVQSFAPIKIHRQVYEPNIMNKQMVPRWCRQFSEGRQSVHDEERSGRLSLVNDDLVELVRQRVMENPRFMITELSSHFPQIL</sequence>
<name>A0A8X6VJH8_TRICX</name>
<evidence type="ECO:0000313" key="1">
    <source>
        <dbReference type="EMBL" id="GFY09983.1"/>
    </source>
</evidence>
<dbReference type="AlphaFoldDB" id="A0A8X6VJH8"/>
<dbReference type="EMBL" id="BMAU01021292">
    <property type="protein sequence ID" value="GFY09983.1"/>
    <property type="molecule type" value="Genomic_DNA"/>
</dbReference>
<organism evidence="1 2">
    <name type="scientific">Trichonephila clavipes</name>
    <name type="common">Golden silk orbweaver</name>
    <name type="synonym">Nephila clavipes</name>
    <dbReference type="NCBI Taxonomy" id="2585209"/>
    <lineage>
        <taxon>Eukaryota</taxon>
        <taxon>Metazoa</taxon>
        <taxon>Ecdysozoa</taxon>
        <taxon>Arthropoda</taxon>
        <taxon>Chelicerata</taxon>
        <taxon>Arachnida</taxon>
        <taxon>Araneae</taxon>
        <taxon>Araneomorphae</taxon>
        <taxon>Entelegynae</taxon>
        <taxon>Araneoidea</taxon>
        <taxon>Nephilidae</taxon>
        <taxon>Trichonephila</taxon>
    </lineage>
</organism>
<evidence type="ECO:0000313" key="2">
    <source>
        <dbReference type="Proteomes" id="UP000887159"/>
    </source>
</evidence>
<dbReference type="Proteomes" id="UP000887159">
    <property type="component" value="Unassembled WGS sequence"/>
</dbReference>
<comment type="caution">
    <text evidence="1">The sequence shown here is derived from an EMBL/GenBank/DDBJ whole genome shotgun (WGS) entry which is preliminary data.</text>
</comment>
<reference evidence="1" key="1">
    <citation type="submission" date="2020-08" db="EMBL/GenBank/DDBJ databases">
        <title>Multicomponent nature underlies the extraordinary mechanical properties of spider dragline silk.</title>
        <authorList>
            <person name="Kono N."/>
            <person name="Nakamura H."/>
            <person name="Mori M."/>
            <person name="Yoshida Y."/>
            <person name="Ohtoshi R."/>
            <person name="Malay A.D."/>
            <person name="Moran D.A.P."/>
            <person name="Tomita M."/>
            <person name="Numata K."/>
            <person name="Arakawa K."/>
        </authorList>
    </citation>
    <scope>NUCLEOTIDE SEQUENCE</scope>
</reference>
<accession>A0A8X6VJH8</accession>
<protein>
    <recommendedName>
        <fullName evidence="3">Mos1 transposase HTH domain-containing protein</fullName>
    </recommendedName>
</protein>